<organism evidence="3 4">
    <name type="scientific">Qipengyuania gaetbuli</name>
    <dbReference type="NCBI Taxonomy" id="266952"/>
    <lineage>
        <taxon>Bacteria</taxon>
        <taxon>Pseudomonadati</taxon>
        <taxon>Pseudomonadota</taxon>
        <taxon>Alphaproteobacteria</taxon>
        <taxon>Sphingomonadales</taxon>
        <taxon>Erythrobacteraceae</taxon>
        <taxon>Qipengyuania</taxon>
    </lineage>
</organism>
<evidence type="ECO:0000256" key="1">
    <source>
        <dbReference type="SAM" id="MobiDB-lite"/>
    </source>
</evidence>
<feature type="region of interest" description="Disordered" evidence="1">
    <location>
        <begin position="102"/>
        <end position="121"/>
    </location>
</feature>
<evidence type="ECO:0000313" key="4">
    <source>
        <dbReference type="Proteomes" id="UP000444185"/>
    </source>
</evidence>
<feature type="chain" id="PRO_5032613078" evidence="2">
    <location>
        <begin position="23"/>
        <end position="121"/>
    </location>
</feature>
<keyword evidence="4" id="KW-1185">Reference proteome</keyword>
<dbReference type="Proteomes" id="UP000444185">
    <property type="component" value="Unassembled WGS sequence"/>
</dbReference>
<accession>A0A844XZV7</accession>
<evidence type="ECO:0000256" key="2">
    <source>
        <dbReference type="SAM" id="SignalP"/>
    </source>
</evidence>
<proteinExistence type="predicted"/>
<protein>
    <submittedName>
        <fullName evidence="3">Uncharacterized protein</fullName>
    </submittedName>
</protein>
<dbReference type="AlphaFoldDB" id="A0A844XZV7"/>
<reference evidence="3 4" key="1">
    <citation type="submission" date="2019-12" db="EMBL/GenBank/DDBJ databases">
        <title>Genomic-based taxomic classification of the family Erythrobacteraceae.</title>
        <authorList>
            <person name="Xu L."/>
        </authorList>
    </citation>
    <scope>NUCLEOTIDE SEQUENCE [LARGE SCALE GENOMIC DNA]</scope>
    <source>
        <strain evidence="3 4">DSM 16225</strain>
    </source>
</reference>
<dbReference type="RefSeq" id="WP_160607792.1">
    <property type="nucleotide sequence ID" value="NZ_WTYF01000004.1"/>
</dbReference>
<dbReference type="OrthoDB" id="9933065at2"/>
<name>A0A844XZV7_9SPHN</name>
<keyword evidence="2" id="KW-0732">Signal</keyword>
<evidence type="ECO:0000313" key="3">
    <source>
        <dbReference type="EMBL" id="MXO51214.1"/>
    </source>
</evidence>
<feature type="signal peptide" evidence="2">
    <location>
        <begin position="1"/>
        <end position="22"/>
    </location>
</feature>
<gene>
    <name evidence="3" type="ORF">GRI42_07840</name>
</gene>
<sequence>MRRASGIAALAIGLAGGNAAEAQDGPSPSPRVVLSAGDSAKVKVGPQYSGAGETRFPDRSAVGEQGLVVAWRNSPVPVRSLVIDRPPAPLLADLIGRPDRQAALDRSARPGDWVTPPAAKR</sequence>
<comment type="caution">
    <text evidence="3">The sequence shown here is derived from an EMBL/GenBank/DDBJ whole genome shotgun (WGS) entry which is preliminary data.</text>
</comment>
<dbReference type="EMBL" id="WTYF01000004">
    <property type="protein sequence ID" value="MXO51214.1"/>
    <property type="molecule type" value="Genomic_DNA"/>
</dbReference>